<gene>
    <name evidence="2" type="ORF">GCM10010274_60630</name>
</gene>
<protein>
    <recommendedName>
        <fullName evidence="4">Secreted protein</fullName>
    </recommendedName>
</protein>
<reference evidence="2" key="2">
    <citation type="submission" date="2020-09" db="EMBL/GenBank/DDBJ databases">
        <authorList>
            <person name="Sun Q."/>
            <person name="Ohkuma M."/>
        </authorList>
    </citation>
    <scope>NUCLEOTIDE SEQUENCE</scope>
    <source>
        <strain evidence="2">JCM 4391</strain>
    </source>
</reference>
<reference evidence="2" key="1">
    <citation type="journal article" date="2014" name="Int. J. Syst. Evol. Microbiol.">
        <title>Complete genome sequence of Corynebacterium casei LMG S-19264T (=DSM 44701T), isolated from a smear-ripened cheese.</title>
        <authorList>
            <consortium name="US DOE Joint Genome Institute (JGI-PGF)"/>
            <person name="Walter F."/>
            <person name="Albersmeier A."/>
            <person name="Kalinowski J."/>
            <person name="Ruckert C."/>
        </authorList>
    </citation>
    <scope>NUCLEOTIDE SEQUENCE</scope>
    <source>
        <strain evidence="2">JCM 4391</strain>
    </source>
</reference>
<feature type="signal peptide" evidence="1">
    <location>
        <begin position="1"/>
        <end position="25"/>
    </location>
</feature>
<keyword evidence="1" id="KW-0732">Signal</keyword>
<sequence length="85" mass="9180">MRVRPRSAALTVPPLTALTPAPAAAASSAPSAVPTLLAAIAELPVDDERREGYDRKREFGDWIHADRDGCNTRAEVMQLATRSPR</sequence>
<comment type="caution">
    <text evidence="2">The sequence shown here is derived from an EMBL/GenBank/DDBJ whole genome shotgun (WGS) entry which is preliminary data.</text>
</comment>
<dbReference type="AlphaFoldDB" id="A0A918I3H4"/>
<name>A0A918I3H4_9ACTN</name>
<feature type="chain" id="PRO_5037748773" description="Secreted protein" evidence="1">
    <location>
        <begin position="26"/>
        <end position="85"/>
    </location>
</feature>
<evidence type="ECO:0008006" key="4">
    <source>
        <dbReference type="Google" id="ProtNLM"/>
    </source>
</evidence>
<keyword evidence="3" id="KW-1185">Reference proteome</keyword>
<evidence type="ECO:0000313" key="2">
    <source>
        <dbReference type="EMBL" id="GGU63720.1"/>
    </source>
</evidence>
<accession>A0A918I3H4</accession>
<evidence type="ECO:0000313" key="3">
    <source>
        <dbReference type="Proteomes" id="UP000636661"/>
    </source>
</evidence>
<organism evidence="2 3">
    <name type="scientific">Streptomyces lavendofoliae</name>
    <dbReference type="NCBI Taxonomy" id="67314"/>
    <lineage>
        <taxon>Bacteria</taxon>
        <taxon>Bacillati</taxon>
        <taxon>Actinomycetota</taxon>
        <taxon>Actinomycetes</taxon>
        <taxon>Kitasatosporales</taxon>
        <taxon>Streptomycetaceae</taxon>
        <taxon>Streptomyces</taxon>
    </lineage>
</organism>
<dbReference type="EMBL" id="BMTP01000021">
    <property type="protein sequence ID" value="GGU63720.1"/>
    <property type="molecule type" value="Genomic_DNA"/>
</dbReference>
<evidence type="ECO:0000256" key="1">
    <source>
        <dbReference type="SAM" id="SignalP"/>
    </source>
</evidence>
<dbReference type="Proteomes" id="UP000636661">
    <property type="component" value="Unassembled WGS sequence"/>
</dbReference>
<proteinExistence type="predicted"/>